<dbReference type="PANTHER" id="PTHR30161">
    <property type="entry name" value="FLAGELLAR EXPORT PROTEIN, MEMBRANE FLHA SUBUNIT-RELATED"/>
    <property type="match status" value="1"/>
</dbReference>
<keyword evidence="9" id="KW-1185">Reference proteome</keyword>
<feature type="transmembrane region" description="Helical" evidence="7">
    <location>
        <begin position="252"/>
        <end position="274"/>
    </location>
</feature>
<evidence type="ECO:0000256" key="7">
    <source>
        <dbReference type="RuleBase" id="RU364093"/>
    </source>
</evidence>
<feature type="transmembrane region" description="Helical" evidence="7">
    <location>
        <begin position="118"/>
        <end position="141"/>
    </location>
</feature>
<keyword evidence="8" id="KW-0969">Cilium</keyword>
<keyword evidence="7" id="KW-1005">Bacterial flagellum biogenesis</keyword>
<dbReference type="Gene3D" id="1.10.8.540">
    <property type="entry name" value="FHIPEP family, domain 3"/>
    <property type="match status" value="1"/>
</dbReference>
<accession>A0A157ZYV4</accession>
<feature type="transmembrane region" description="Helical" evidence="7">
    <location>
        <begin position="47"/>
        <end position="66"/>
    </location>
</feature>
<keyword evidence="5 7" id="KW-1133">Transmembrane helix</keyword>
<dbReference type="Gene3D" id="3.40.50.12790">
    <property type="entry name" value="FHIPEP family, domain 4"/>
    <property type="match status" value="1"/>
</dbReference>
<proteinExistence type="inferred from homology"/>
<dbReference type="GO" id="GO:0044780">
    <property type="term" value="P:bacterial-type flagellum assembly"/>
    <property type="evidence" value="ECO:0007669"/>
    <property type="project" value="InterPro"/>
</dbReference>
<keyword evidence="8" id="KW-0282">Flagellum</keyword>
<dbReference type="InterPro" id="IPR025505">
    <property type="entry name" value="FHIPEP_CS"/>
</dbReference>
<dbReference type="PANTHER" id="PTHR30161:SF1">
    <property type="entry name" value="FLAGELLAR BIOSYNTHESIS PROTEIN FLHA-RELATED"/>
    <property type="match status" value="1"/>
</dbReference>
<protein>
    <recommendedName>
        <fullName evidence="7">Flagellar biosynthesis protein FlhA</fullName>
    </recommendedName>
</protein>
<feature type="transmembrane region" description="Helical" evidence="7">
    <location>
        <begin position="20"/>
        <end position="41"/>
    </location>
</feature>
<organism evidence="8 9">
    <name type="scientific">Caballeronia pedi</name>
    <dbReference type="NCBI Taxonomy" id="1777141"/>
    <lineage>
        <taxon>Bacteria</taxon>
        <taxon>Pseudomonadati</taxon>
        <taxon>Pseudomonadota</taxon>
        <taxon>Betaproteobacteria</taxon>
        <taxon>Burkholderiales</taxon>
        <taxon>Burkholderiaceae</taxon>
        <taxon>Caballeronia</taxon>
    </lineage>
</organism>
<dbReference type="GO" id="GO:0005886">
    <property type="term" value="C:plasma membrane"/>
    <property type="evidence" value="ECO:0007669"/>
    <property type="project" value="UniProtKB-SubCell"/>
</dbReference>
<dbReference type="Pfam" id="PF00771">
    <property type="entry name" value="FHIPEP"/>
    <property type="match status" value="1"/>
</dbReference>
<keyword evidence="4 7" id="KW-0812">Transmembrane</keyword>
<dbReference type="NCBIfam" id="TIGR01398">
    <property type="entry name" value="FlhA"/>
    <property type="match status" value="1"/>
</dbReference>
<comment type="similarity">
    <text evidence="2 7">Belongs to the FHIPEP (flagella/HR/invasion proteins export pore) family.</text>
</comment>
<dbReference type="STRING" id="1777141.AWB80_01483"/>
<dbReference type="GO" id="GO:0009306">
    <property type="term" value="P:protein secretion"/>
    <property type="evidence" value="ECO:0007669"/>
    <property type="project" value="InterPro"/>
</dbReference>
<keyword evidence="6 7" id="KW-0472">Membrane</keyword>
<gene>
    <name evidence="7" type="primary">flhA</name>
    <name evidence="8" type="ORF">AWB80_01483</name>
</gene>
<dbReference type="RefSeq" id="WP_061174030.1">
    <property type="nucleotide sequence ID" value="NZ_FCOE02000004.1"/>
</dbReference>
<evidence type="ECO:0000256" key="6">
    <source>
        <dbReference type="ARBA" id="ARBA00023136"/>
    </source>
</evidence>
<evidence type="ECO:0000256" key="3">
    <source>
        <dbReference type="ARBA" id="ARBA00022475"/>
    </source>
</evidence>
<dbReference type="OrthoDB" id="9759185at2"/>
<comment type="function">
    <text evidence="7">Required for formation of the rod structure of the flagellar apparatus. Together with FliI and FliH, may constitute the export apparatus of flagellin.</text>
</comment>
<dbReference type="Proteomes" id="UP000054911">
    <property type="component" value="Unassembled WGS sequence"/>
</dbReference>
<dbReference type="PIRSF" id="PIRSF005419">
    <property type="entry name" value="FlhA"/>
    <property type="match status" value="1"/>
</dbReference>
<evidence type="ECO:0000313" key="9">
    <source>
        <dbReference type="Proteomes" id="UP000054911"/>
    </source>
</evidence>
<evidence type="ECO:0000313" key="8">
    <source>
        <dbReference type="EMBL" id="SAK50616.1"/>
    </source>
</evidence>
<dbReference type="InterPro" id="IPR042193">
    <property type="entry name" value="FHIPEP_3"/>
</dbReference>
<keyword evidence="3 7" id="KW-1003">Cell membrane</keyword>
<dbReference type="InterPro" id="IPR001712">
    <property type="entry name" value="T3SS_FHIPEP"/>
</dbReference>
<dbReference type="AlphaFoldDB" id="A0A157ZYV4"/>
<evidence type="ECO:0000256" key="5">
    <source>
        <dbReference type="ARBA" id="ARBA00022989"/>
    </source>
</evidence>
<keyword evidence="7" id="KW-0813">Transport</keyword>
<dbReference type="InterPro" id="IPR042196">
    <property type="entry name" value="FHIPEP_4"/>
</dbReference>
<keyword evidence="8" id="KW-0966">Cell projection</keyword>
<feature type="transmembrane region" description="Helical" evidence="7">
    <location>
        <begin position="286"/>
        <end position="306"/>
    </location>
</feature>
<dbReference type="EMBL" id="FCOE02000004">
    <property type="protein sequence ID" value="SAK50616.1"/>
    <property type="molecule type" value="Genomic_DNA"/>
</dbReference>
<feature type="transmembrane region" description="Helical" evidence="7">
    <location>
        <begin position="211"/>
        <end position="232"/>
    </location>
</feature>
<reference evidence="8" key="1">
    <citation type="submission" date="2016-01" db="EMBL/GenBank/DDBJ databases">
        <authorList>
            <person name="Peeters C."/>
        </authorList>
    </citation>
    <scope>NUCLEOTIDE SEQUENCE [LARGE SCALE GENOMIC DNA]</scope>
    <source>
        <strain evidence="8">LMG 29323</strain>
    </source>
</reference>
<comment type="caution">
    <text evidence="8">The sequence shown here is derived from an EMBL/GenBank/DDBJ whole genome shotgun (WGS) entry which is preliminary data.</text>
</comment>
<dbReference type="InterPro" id="IPR006301">
    <property type="entry name" value="FlhA"/>
</dbReference>
<keyword evidence="7" id="KW-0653">Protein transport</keyword>
<dbReference type="PROSITE" id="PS00994">
    <property type="entry name" value="FHIPEP"/>
    <property type="match status" value="1"/>
</dbReference>
<evidence type="ECO:0000256" key="2">
    <source>
        <dbReference type="ARBA" id="ARBA00008835"/>
    </source>
</evidence>
<evidence type="ECO:0000256" key="1">
    <source>
        <dbReference type="ARBA" id="ARBA00004651"/>
    </source>
</evidence>
<evidence type="ECO:0000256" key="4">
    <source>
        <dbReference type="ARBA" id="ARBA00022692"/>
    </source>
</evidence>
<name>A0A157ZYV4_9BURK</name>
<dbReference type="InterPro" id="IPR042194">
    <property type="entry name" value="FHIPEP_1"/>
</dbReference>
<dbReference type="PRINTS" id="PR00949">
    <property type="entry name" value="TYPE3IMAPROT"/>
</dbReference>
<dbReference type="Gene3D" id="3.40.30.60">
    <property type="entry name" value="FHIPEP family, domain 1"/>
    <property type="match status" value="1"/>
</dbReference>
<keyword evidence="7" id="KW-1006">Bacterial flagellum protein export</keyword>
<feature type="transmembrane region" description="Helical" evidence="7">
    <location>
        <begin position="78"/>
        <end position="98"/>
    </location>
</feature>
<comment type="subcellular location">
    <subcellularLocation>
        <location evidence="1 7">Cell membrane</location>
        <topology evidence="1 7">Multi-pass membrane protein</topology>
    </subcellularLocation>
</comment>
<sequence>MNARAGFFAKRPDALGTQNLRALAGPILICMILGMMILPLPAFLLDLLFTFNIALSVMVLLVSMYTQKPLDFAAFPSVLLFSTLLRLSLNVASTRIVLLEGHTGPDAAGQVIESFGHFLVGGNFAVGIVVFVILMIINFMVITKGAGRIAEVGARFTLDAMPGKQMAIDADLNAGLINEETAKKRRQAVAQEAEFYGSMDGASKFVRGDAIAGLLIMVINVVGGLIVGMLQHDMDFGHAATNYTLLTIGDGLVAQIPSLIISTAAGVIVSRVATEEDIGTQLTGQLFQNPRVLMITGVIIGIMGLIPGMPHFAFMLLGGGLIYAARTMNKRAEAKKKASAVTDVTPLAASAAAASAENAEASWEDVSLIDPLGLEVGYRLIPLVDRNSDGELLKRIKGIRKKFAQEIGFLPPVIHIRDNLELRPNGYRIALKGVEVGVGEAFPGQWLAINPGQVSAALPGAQTQDPAFGLPAVWIDTNLREQAQVYGYTVVDASTVVATHLNHLVVTHAAELLGRQEVQALLERIGKDTPSLTDDLVPKVLSVTTLQKVLQNLLDESVPIRDMRTILDALQEHAPRTSDPHDLTAAVRLALGRAITQQWYPGADDLQVMGLDPTLERVLSQALSTGANPGLEPGLAQTLMNSTQNAIMRQQNLGLPPVLLVQHSLRAMLARFLRRSLPQLKVLSYAEVPDTRNVKVVNLIGA</sequence>